<dbReference type="VEuPathDB" id="FungiDB:A1O9_07243"/>
<dbReference type="EMBL" id="AMGV01000005">
    <property type="protein sequence ID" value="KEF57053.1"/>
    <property type="molecule type" value="Genomic_DNA"/>
</dbReference>
<dbReference type="Proteomes" id="UP000027920">
    <property type="component" value="Unassembled WGS sequence"/>
</dbReference>
<proteinExistence type="predicted"/>
<evidence type="ECO:0000313" key="2">
    <source>
        <dbReference type="Proteomes" id="UP000027920"/>
    </source>
</evidence>
<reference evidence="1 2" key="1">
    <citation type="submission" date="2013-03" db="EMBL/GenBank/DDBJ databases">
        <title>The Genome Sequence of Exophiala aquamarina CBS 119918.</title>
        <authorList>
            <consortium name="The Broad Institute Genomics Platform"/>
            <person name="Cuomo C."/>
            <person name="de Hoog S."/>
            <person name="Gorbushina A."/>
            <person name="Walker B."/>
            <person name="Young S.K."/>
            <person name="Zeng Q."/>
            <person name="Gargeya S."/>
            <person name="Fitzgerald M."/>
            <person name="Haas B."/>
            <person name="Abouelleil A."/>
            <person name="Allen A.W."/>
            <person name="Alvarado L."/>
            <person name="Arachchi H.M."/>
            <person name="Berlin A.M."/>
            <person name="Chapman S.B."/>
            <person name="Gainer-Dewar J."/>
            <person name="Goldberg J."/>
            <person name="Griggs A."/>
            <person name="Gujja S."/>
            <person name="Hansen M."/>
            <person name="Howarth C."/>
            <person name="Imamovic A."/>
            <person name="Ireland A."/>
            <person name="Larimer J."/>
            <person name="McCowan C."/>
            <person name="Murphy C."/>
            <person name="Pearson M."/>
            <person name="Poon T.W."/>
            <person name="Priest M."/>
            <person name="Roberts A."/>
            <person name="Saif S."/>
            <person name="Shea T."/>
            <person name="Sisk P."/>
            <person name="Sykes S."/>
            <person name="Wortman J."/>
            <person name="Nusbaum C."/>
            <person name="Birren B."/>
        </authorList>
    </citation>
    <scope>NUCLEOTIDE SEQUENCE [LARGE SCALE GENOMIC DNA]</scope>
    <source>
        <strain evidence="1 2">CBS 119918</strain>
    </source>
</reference>
<dbReference type="Gene3D" id="2.130.10.10">
    <property type="entry name" value="YVTN repeat-like/Quinoprotein amine dehydrogenase"/>
    <property type="match status" value="1"/>
</dbReference>
<dbReference type="AlphaFoldDB" id="A0A072PCM8"/>
<dbReference type="RefSeq" id="XP_013259643.1">
    <property type="nucleotide sequence ID" value="XM_013404189.1"/>
</dbReference>
<gene>
    <name evidence="1" type="ORF">A1O9_07243</name>
</gene>
<dbReference type="PANTHER" id="PTHR16220">
    <property type="entry name" value="WD REPEAT PROTEIN 8-RELATED"/>
    <property type="match status" value="1"/>
</dbReference>
<accession>A0A072PCM8</accession>
<dbReference type="InterPro" id="IPR015943">
    <property type="entry name" value="WD40/YVTN_repeat-like_dom_sf"/>
</dbReference>
<dbReference type="HOGENOM" id="CLU_023859_0_0_1"/>
<dbReference type="SUPFAM" id="SSF69322">
    <property type="entry name" value="Tricorn protease domain 2"/>
    <property type="match status" value="1"/>
</dbReference>
<evidence type="ECO:0000313" key="1">
    <source>
        <dbReference type="EMBL" id="KEF57053.1"/>
    </source>
</evidence>
<dbReference type="PANTHER" id="PTHR16220:SF0">
    <property type="entry name" value="WD REPEAT-CONTAINING PROTEIN WRAP73"/>
    <property type="match status" value="1"/>
</dbReference>
<dbReference type="OrthoDB" id="308690at2759"/>
<dbReference type="InterPro" id="IPR052778">
    <property type="entry name" value="Centrosome-WD_assoc"/>
</dbReference>
<dbReference type="GeneID" id="25282157"/>
<dbReference type="GO" id="GO:1990810">
    <property type="term" value="P:microtubule anchoring at mitotic spindle pole body"/>
    <property type="evidence" value="ECO:0007669"/>
    <property type="project" value="TreeGrafter"/>
</dbReference>
<protein>
    <submittedName>
        <fullName evidence="1">Uncharacterized protein</fullName>
    </submittedName>
</protein>
<keyword evidence="2" id="KW-1185">Reference proteome</keyword>
<sequence>MLDDDTRSTTTSEADFGTTWLLLSNGRRVIALSTDLRVPSMTPGFGEDDGSKSNILADYELGGHFGNLTLLEFVFDHRHALLMFEHSASAMLLNLTRPQRDEISHIKHPDSTSFAQAPDTNRFALLRRDKGQDKISVFERSSTGALIRQTFDSHTSDAQGIMWCPGGQPLLAVCDSSTYGVSVLFYTAQGHSLKQLDINSTSMNLVRLPMNVEGVGTTCLKWINTSCGETIQGVLDGQRQLLLRNLVPSSMGARQVALFVHPDTIDGDKTFVWQEEIQKGLTSSFSSIFLRQKASFSAIPESEGPSSHSTNMIEINADQTMIATSLQGFTKMLWIWKPRQSEPHTVIIFRHPVKNVLWHPTMPHVLAVVTNQKRPIVYVWYQPNLGPIRGQITLNHEMHSNQLVSTLSTRFSGSWLPAAKHTDGRVPFFFTSATRFEVSFLQSLNGEVIFESALRRSRDLLEGDESSGFEETVNVHTPSRAVTTLKHAHFAEEAGPRLDGNPSIHAQAKYGRW</sequence>
<comment type="caution">
    <text evidence="1">The sequence shown here is derived from an EMBL/GenBank/DDBJ whole genome shotgun (WGS) entry which is preliminary data.</text>
</comment>
<name>A0A072PCM8_9EURO</name>
<dbReference type="GO" id="GO:0005815">
    <property type="term" value="C:microtubule organizing center"/>
    <property type="evidence" value="ECO:0007669"/>
    <property type="project" value="TreeGrafter"/>
</dbReference>
<organism evidence="1 2">
    <name type="scientific">Exophiala aquamarina CBS 119918</name>
    <dbReference type="NCBI Taxonomy" id="1182545"/>
    <lineage>
        <taxon>Eukaryota</taxon>
        <taxon>Fungi</taxon>
        <taxon>Dikarya</taxon>
        <taxon>Ascomycota</taxon>
        <taxon>Pezizomycotina</taxon>
        <taxon>Eurotiomycetes</taxon>
        <taxon>Chaetothyriomycetidae</taxon>
        <taxon>Chaetothyriales</taxon>
        <taxon>Herpotrichiellaceae</taxon>
        <taxon>Exophiala</taxon>
    </lineage>
</organism>
<dbReference type="GO" id="GO:1990811">
    <property type="term" value="C:MWP complex"/>
    <property type="evidence" value="ECO:0007669"/>
    <property type="project" value="TreeGrafter"/>
</dbReference>
<dbReference type="STRING" id="1182545.A0A072PCM8"/>